<dbReference type="PRINTS" id="PR00301">
    <property type="entry name" value="HEATSHOCK70"/>
</dbReference>
<dbReference type="InterPro" id="IPR029047">
    <property type="entry name" value="HSP70_peptide-bd_sf"/>
</dbReference>
<dbReference type="Gene3D" id="3.90.640.10">
    <property type="entry name" value="Actin, Chain A, domain 4"/>
    <property type="match status" value="1"/>
</dbReference>
<evidence type="ECO:0000256" key="4">
    <source>
        <dbReference type="RuleBase" id="RU003322"/>
    </source>
</evidence>
<dbReference type="Gene3D" id="2.60.34.10">
    <property type="entry name" value="Substrate Binding Domain Of DNAk, Chain A, domain 1"/>
    <property type="match status" value="1"/>
</dbReference>
<protein>
    <submittedName>
        <fullName evidence="5">Uncharacterized protein</fullName>
    </submittedName>
</protein>
<dbReference type="Pfam" id="PF00012">
    <property type="entry name" value="HSP70"/>
    <property type="match status" value="1"/>
</dbReference>
<dbReference type="InterPro" id="IPR018181">
    <property type="entry name" value="Heat_shock_70_CS"/>
</dbReference>
<dbReference type="SUPFAM" id="SSF53067">
    <property type="entry name" value="Actin-like ATPase domain"/>
    <property type="match status" value="2"/>
</dbReference>
<dbReference type="SUPFAM" id="SSF100920">
    <property type="entry name" value="Heat shock protein 70kD (HSP70), peptide-binding domain"/>
    <property type="match status" value="1"/>
</dbReference>
<comment type="caution">
    <text evidence="5">The sequence shown here is derived from an EMBL/GenBank/DDBJ whole genome shotgun (WGS) entry which is preliminary data.</text>
</comment>
<dbReference type="STRING" id="69332.A0A388KIY5"/>
<evidence type="ECO:0000256" key="3">
    <source>
        <dbReference type="ARBA" id="ARBA00022840"/>
    </source>
</evidence>
<dbReference type="AlphaFoldDB" id="A0A388KIY5"/>
<dbReference type="InterPro" id="IPR013126">
    <property type="entry name" value="Hsp_70_fam"/>
</dbReference>
<proteinExistence type="inferred from homology"/>
<evidence type="ECO:0000313" key="5">
    <source>
        <dbReference type="EMBL" id="GBG70021.1"/>
    </source>
</evidence>
<dbReference type="Gramene" id="GBG70021">
    <property type="protein sequence ID" value="GBG70021"/>
    <property type="gene ID" value="CBR_g4848"/>
</dbReference>
<dbReference type="FunFam" id="3.90.640.10:FF:000010">
    <property type="entry name" value="heat shock 70 kDa protein 14"/>
    <property type="match status" value="1"/>
</dbReference>
<reference evidence="5 6" key="1">
    <citation type="journal article" date="2018" name="Cell">
        <title>The Chara Genome: Secondary Complexity and Implications for Plant Terrestrialization.</title>
        <authorList>
            <person name="Nishiyama T."/>
            <person name="Sakayama H."/>
            <person name="Vries J.D."/>
            <person name="Buschmann H."/>
            <person name="Saint-Marcoux D."/>
            <person name="Ullrich K.K."/>
            <person name="Haas F.B."/>
            <person name="Vanderstraeten L."/>
            <person name="Becker D."/>
            <person name="Lang D."/>
            <person name="Vosolsobe S."/>
            <person name="Rombauts S."/>
            <person name="Wilhelmsson P.K.I."/>
            <person name="Janitza P."/>
            <person name="Kern R."/>
            <person name="Heyl A."/>
            <person name="Rumpler F."/>
            <person name="Villalobos L.I.A.C."/>
            <person name="Clay J.M."/>
            <person name="Skokan R."/>
            <person name="Toyoda A."/>
            <person name="Suzuki Y."/>
            <person name="Kagoshima H."/>
            <person name="Schijlen E."/>
            <person name="Tajeshwar N."/>
            <person name="Catarino B."/>
            <person name="Hetherington A.J."/>
            <person name="Saltykova A."/>
            <person name="Bonnot C."/>
            <person name="Breuninger H."/>
            <person name="Symeonidi A."/>
            <person name="Radhakrishnan G.V."/>
            <person name="Van Nieuwerburgh F."/>
            <person name="Deforce D."/>
            <person name="Chang C."/>
            <person name="Karol K.G."/>
            <person name="Hedrich R."/>
            <person name="Ulvskov P."/>
            <person name="Glockner G."/>
            <person name="Delwiche C.F."/>
            <person name="Petrasek J."/>
            <person name="Van de Peer Y."/>
            <person name="Friml J."/>
            <person name="Beilby M."/>
            <person name="Dolan L."/>
            <person name="Kohara Y."/>
            <person name="Sugano S."/>
            <person name="Fujiyama A."/>
            <person name="Delaux P.-M."/>
            <person name="Quint M."/>
            <person name="TheiBen G."/>
            <person name="Hagemann M."/>
            <person name="Harholt J."/>
            <person name="Dunand C."/>
            <person name="Zachgo S."/>
            <person name="Langdale J."/>
            <person name="Maumus F."/>
            <person name="Straeten D.V.D."/>
            <person name="Gould S.B."/>
            <person name="Rensing S.A."/>
        </authorList>
    </citation>
    <scope>NUCLEOTIDE SEQUENCE [LARGE SCALE GENOMIC DNA]</scope>
    <source>
        <strain evidence="5 6">S276</strain>
    </source>
</reference>
<dbReference type="PROSITE" id="PS00297">
    <property type="entry name" value="HSP70_1"/>
    <property type="match status" value="1"/>
</dbReference>
<dbReference type="Proteomes" id="UP000265515">
    <property type="component" value="Unassembled WGS sequence"/>
</dbReference>
<gene>
    <name evidence="5" type="ORF">CBR_g4848</name>
</gene>
<comment type="similarity">
    <text evidence="1 4">Belongs to the heat shock protein 70 family.</text>
</comment>
<evidence type="ECO:0000256" key="1">
    <source>
        <dbReference type="ARBA" id="ARBA00007381"/>
    </source>
</evidence>
<organism evidence="5 6">
    <name type="scientific">Chara braunii</name>
    <name type="common">Braun's stonewort</name>
    <dbReference type="NCBI Taxonomy" id="69332"/>
    <lineage>
        <taxon>Eukaryota</taxon>
        <taxon>Viridiplantae</taxon>
        <taxon>Streptophyta</taxon>
        <taxon>Charophyceae</taxon>
        <taxon>Charales</taxon>
        <taxon>Characeae</taxon>
        <taxon>Chara</taxon>
    </lineage>
</organism>
<dbReference type="CDD" id="cd24028">
    <property type="entry name" value="ASKHA_NBD_HSP70_HSPA1-like"/>
    <property type="match status" value="1"/>
</dbReference>
<keyword evidence="3 4" id="KW-0067">ATP-binding</keyword>
<dbReference type="GO" id="GO:0140662">
    <property type="term" value="F:ATP-dependent protein folding chaperone"/>
    <property type="evidence" value="ECO:0007669"/>
    <property type="project" value="InterPro"/>
</dbReference>
<evidence type="ECO:0000313" key="6">
    <source>
        <dbReference type="Proteomes" id="UP000265515"/>
    </source>
</evidence>
<evidence type="ECO:0000256" key="2">
    <source>
        <dbReference type="ARBA" id="ARBA00022741"/>
    </source>
</evidence>
<keyword evidence="6" id="KW-1185">Reference proteome</keyword>
<name>A0A388KIY5_CHABU</name>
<sequence>MVSRWFRRGSSPSIAPLSSARKAESSCSVPSSTSFSGCPAAPRTVKAAWPAIGIDLGTTNSCVAVWSQGRVEIIPNSQGHSITPSCVAFAEDGTTLVGDAAKDQATCNAANTLFQVKRWIGRRYRDVTTNHALRLWPYKLVCESDGGGFMIEVETKNGRETYFPEEISAKILEELKVISEAYLDCDVKNAVISVPANFTQSQKAATRAAARLAGLNVIRLITEPSAAALAYAMRSNALAGGCGYGARERGRGRGRGGRRSVGDRISEDTNILKIADQAKLVMIIDWGGGTLDVSIMRVDNREFTVVGVAGDTCLGGQDIDDAMMMYFADQINAVHGVEIYDDPRTMRRLRSYCEQMKHALSFSMKNVIVVDALCRGEDFKLELTREKLEELCEPIFHKCLGLVSRSLEDASLDRSEVAKVILAGGSMRVPKIQQMLAEYFSEGRLCRAIHPEECVASGAAVQAALLTGEADMDVVDVAVVEAVPITIGVGCVEGKLIRLIDRNTPYPKRVIQDWVAGYDGQESFAMQVYEGERERCDENHFVGEVVIEGLRPGPAGSGMERVPLQCALEIDEDGMLTATITDKISKRRVSKSLGRSWGRFEDGEAKALVRVASKMAEQDQADVAKLTARHQLKEFTRREKWRLSMIPTEEERKRASDLLDAEEDWWERNRGQLFDVCEYDKRKKLLQQALLG</sequence>
<dbReference type="GO" id="GO:0005524">
    <property type="term" value="F:ATP binding"/>
    <property type="evidence" value="ECO:0007669"/>
    <property type="project" value="UniProtKB-KW"/>
</dbReference>
<keyword evidence="2 4" id="KW-0547">Nucleotide-binding</keyword>
<dbReference type="Gene3D" id="3.30.420.40">
    <property type="match status" value="3"/>
</dbReference>
<dbReference type="EMBL" id="BFEA01000124">
    <property type="protein sequence ID" value="GBG70021.1"/>
    <property type="molecule type" value="Genomic_DNA"/>
</dbReference>
<dbReference type="PANTHER" id="PTHR19375">
    <property type="entry name" value="HEAT SHOCK PROTEIN 70KDA"/>
    <property type="match status" value="1"/>
</dbReference>
<dbReference type="InterPro" id="IPR043129">
    <property type="entry name" value="ATPase_NBD"/>
</dbReference>
<accession>A0A388KIY5</accession>